<name>A0ACB6SJM5_9PLEO</name>
<keyword evidence="2" id="KW-1185">Reference proteome</keyword>
<accession>A0ACB6SJM5</accession>
<protein>
    <submittedName>
        <fullName evidence="1">Uncharacterized protein</fullName>
    </submittedName>
</protein>
<sequence length="187" mass="21093">MISTSRPQQSLTGCHRSQSSNEVGPLTALSWGEYSAINMSAPTTPYREIRAHHINDTITLYQAYSPEIGTTAVEHQRLDTSPEFSTTRMTCIKPSWACMRLLLQGSRIRVHPRIIGVPDALVNDLVKGVFAIEDVTERARELNRELDETKDVDLEDLQSRGLVLKKKTFVINKDLRHLLHIAEQESA</sequence>
<evidence type="ECO:0000313" key="2">
    <source>
        <dbReference type="Proteomes" id="UP000799754"/>
    </source>
</evidence>
<organism evidence="1 2">
    <name type="scientific">Macroventuria anomochaeta</name>
    <dbReference type="NCBI Taxonomy" id="301207"/>
    <lineage>
        <taxon>Eukaryota</taxon>
        <taxon>Fungi</taxon>
        <taxon>Dikarya</taxon>
        <taxon>Ascomycota</taxon>
        <taxon>Pezizomycotina</taxon>
        <taxon>Dothideomycetes</taxon>
        <taxon>Pleosporomycetidae</taxon>
        <taxon>Pleosporales</taxon>
        <taxon>Pleosporineae</taxon>
        <taxon>Didymellaceae</taxon>
        <taxon>Macroventuria</taxon>
    </lineage>
</organism>
<evidence type="ECO:0000313" key="1">
    <source>
        <dbReference type="EMBL" id="KAF2633743.1"/>
    </source>
</evidence>
<reference evidence="1" key="1">
    <citation type="journal article" date="2020" name="Stud. Mycol.">
        <title>101 Dothideomycetes genomes: a test case for predicting lifestyles and emergence of pathogens.</title>
        <authorList>
            <person name="Haridas S."/>
            <person name="Albert R."/>
            <person name="Binder M."/>
            <person name="Bloem J."/>
            <person name="Labutti K."/>
            <person name="Salamov A."/>
            <person name="Andreopoulos B."/>
            <person name="Baker S."/>
            <person name="Barry K."/>
            <person name="Bills G."/>
            <person name="Bluhm B."/>
            <person name="Cannon C."/>
            <person name="Castanera R."/>
            <person name="Culley D."/>
            <person name="Daum C."/>
            <person name="Ezra D."/>
            <person name="Gonzalez J."/>
            <person name="Henrissat B."/>
            <person name="Kuo A."/>
            <person name="Liang C."/>
            <person name="Lipzen A."/>
            <person name="Lutzoni F."/>
            <person name="Magnuson J."/>
            <person name="Mondo S."/>
            <person name="Nolan M."/>
            <person name="Ohm R."/>
            <person name="Pangilinan J."/>
            <person name="Park H.-J."/>
            <person name="Ramirez L."/>
            <person name="Alfaro M."/>
            <person name="Sun H."/>
            <person name="Tritt A."/>
            <person name="Yoshinaga Y."/>
            <person name="Zwiers L.-H."/>
            <person name="Turgeon B."/>
            <person name="Goodwin S."/>
            <person name="Spatafora J."/>
            <person name="Crous P."/>
            <person name="Grigoriev I."/>
        </authorList>
    </citation>
    <scope>NUCLEOTIDE SEQUENCE</scope>
    <source>
        <strain evidence="1">CBS 525.71</strain>
    </source>
</reference>
<dbReference type="Proteomes" id="UP000799754">
    <property type="component" value="Unassembled WGS sequence"/>
</dbReference>
<proteinExistence type="predicted"/>
<comment type="caution">
    <text evidence="1">The sequence shown here is derived from an EMBL/GenBank/DDBJ whole genome shotgun (WGS) entry which is preliminary data.</text>
</comment>
<dbReference type="EMBL" id="MU006701">
    <property type="protein sequence ID" value="KAF2633743.1"/>
    <property type="molecule type" value="Genomic_DNA"/>
</dbReference>
<gene>
    <name evidence="1" type="ORF">BU25DRAFT_416908</name>
</gene>